<comment type="caution">
    <text evidence="2">The sequence shown here is derived from an EMBL/GenBank/DDBJ whole genome shotgun (WGS) entry which is preliminary data.</text>
</comment>
<dbReference type="Proteomes" id="UP000284168">
    <property type="component" value="Unassembled WGS sequence"/>
</dbReference>
<dbReference type="Gene3D" id="3.30.70.100">
    <property type="match status" value="2"/>
</dbReference>
<dbReference type="InterPro" id="IPR009799">
    <property type="entry name" value="EthD_dom"/>
</dbReference>
<dbReference type="RefSeq" id="WP_123722548.1">
    <property type="nucleotide sequence ID" value="NZ_MOBN01000041.1"/>
</dbReference>
<dbReference type="EMBL" id="MOBN01000041">
    <property type="protein sequence ID" value="RON22334.1"/>
    <property type="molecule type" value="Genomic_DNA"/>
</dbReference>
<dbReference type="GO" id="GO:0016491">
    <property type="term" value="F:oxidoreductase activity"/>
    <property type="evidence" value="ECO:0007669"/>
    <property type="project" value="InterPro"/>
</dbReference>
<sequence length="244" mass="27939">MIKMLAAVRRKPGMTHAEFLEYIEHQHGKIAQAKPLGVKRYVQNHVIDCAFGVDSDVTYTKTFHRDSITELFFDDMSGLIHTFSDPYTQQTVGPDAKNFADLSNQAAQMMNDVETSNVGTARLKCKVMIFLKKNPTVHLDSFFTAWDLAHDAIISRHPNFQNALRRHVRSRYLPEGDRVTAYFGPDITVYEGACSMWFENETDLSSFRQYQRSLFQQLSDEGIALSSESFFVYVKEVVIMDLSQ</sequence>
<feature type="domain" description="EthD" evidence="1">
    <location>
        <begin position="11"/>
        <end position="103"/>
    </location>
</feature>
<protein>
    <recommendedName>
        <fullName evidence="1">EthD domain-containing protein</fullName>
    </recommendedName>
</protein>
<reference evidence="2 3" key="1">
    <citation type="submission" date="2016-10" db="EMBL/GenBank/DDBJ databases">
        <title>Comparative genome analysis of multiple Pseudomonas spp. focuses on biocontrol and plant growth promoting traits.</title>
        <authorList>
            <person name="Tao X.-Y."/>
            <person name="Taylor C.G."/>
        </authorList>
    </citation>
    <scope>NUCLEOTIDE SEQUENCE [LARGE SCALE GENOMIC DNA]</scope>
    <source>
        <strain evidence="2 3">48C10</strain>
    </source>
</reference>
<dbReference type="AlphaFoldDB" id="A0A423IAC7"/>
<gene>
    <name evidence="2" type="ORF">BK663_24910</name>
</gene>
<evidence type="ECO:0000259" key="1">
    <source>
        <dbReference type="Pfam" id="PF07110"/>
    </source>
</evidence>
<organism evidence="2 3">
    <name type="scientific">Pseudomonas lini</name>
    <dbReference type="NCBI Taxonomy" id="163011"/>
    <lineage>
        <taxon>Bacteria</taxon>
        <taxon>Pseudomonadati</taxon>
        <taxon>Pseudomonadota</taxon>
        <taxon>Gammaproteobacteria</taxon>
        <taxon>Pseudomonadales</taxon>
        <taxon>Pseudomonadaceae</taxon>
        <taxon>Pseudomonas</taxon>
    </lineage>
</organism>
<accession>A0A423IAC7</accession>
<dbReference type="InterPro" id="IPR011008">
    <property type="entry name" value="Dimeric_a/b-barrel"/>
</dbReference>
<evidence type="ECO:0000313" key="2">
    <source>
        <dbReference type="EMBL" id="RON22334.1"/>
    </source>
</evidence>
<dbReference type="Pfam" id="PF07110">
    <property type="entry name" value="EthD"/>
    <property type="match status" value="1"/>
</dbReference>
<evidence type="ECO:0000313" key="3">
    <source>
        <dbReference type="Proteomes" id="UP000284168"/>
    </source>
</evidence>
<name>A0A423IAC7_9PSED</name>
<proteinExistence type="predicted"/>
<dbReference type="SUPFAM" id="SSF54909">
    <property type="entry name" value="Dimeric alpha+beta barrel"/>
    <property type="match status" value="2"/>
</dbReference>